<feature type="domain" description="Hexokinase C-terminal" evidence="11">
    <location>
        <begin position="210"/>
        <end position="431"/>
    </location>
</feature>
<evidence type="ECO:0000256" key="4">
    <source>
        <dbReference type="ARBA" id="ARBA00022679"/>
    </source>
</evidence>
<dbReference type="EC" id="2.7.1.1" evidence="12"/>
<keyword evidence="4 12" id="KW-0808">Transferase</keyword>
<dbReference type="InterPro" id="IPR022672">
    <property type="entry name" value="Hexokinase_N"/>
</dbReference>
<evidence type="ECO:0000256" key="6">
    <source>
        <dbReference type="ARBA" id="ARBA00022777"/>
    </source>
</evidence>
<evidence type="ECO:0000313" key="13">
    <source>
        <dbReference type="Proteomes" id="UP000005139"/>
    </source>
</evidence>
<dbReference type="Proteomes" id="UP000005139">
    <property type="component" value="Unassembled WGS sequence"/>
</dbReference>
<evidence type="ECO:0000256" key="1">
    <source>
        <dbReference type="ARBA" id="ARBA00004921"/>
    </source>
</evidence>
<dbReference type="PANTHER" id="PTHR19443:SF16">
    <property type="entry name" value="HEXOKINASE TYPE 1-RELATED"/>
    <property type="match status" value="1"/>
</dbReference>
<evidence type="ECO:0000256" key="5">
    <source>
        <dbReference type="ARBA" id="ARBA00022741"/>
    </source>
</evidence>
<name>A1HNB1_9FIRM</name>
<evidence type="ECO:0000259" key="11">
    <source>
        <dbReference type="Pfam" id="PF03727"/>
    </source>
</evidence>
<keyword evidence="6 12" id="KW-0418">Kinase</keyword>
<dbReference type="InterPro" id="IPR001312">
    <property type="entry name" value="Hexokinase"/>
</dbReference>
<reference evidence="12 13" key="2">
    <citation type="submission" date="2007-01" db="EMBL/GenBank/DDBJ databases">
        <title>Sequencing of the draft genome and assembly of Thermosinus carboxydivorans Nor1.</title>
        <authorList>
            <consortium name="US DOE Joint Genome Institute (JGI-PGF)"/>
            <person name="Copeland A."/>
            <person name="Lucas S."/>
            <person name="Lapidus A."/>
            <person name="Barry K."/>
            <person name="Glavina del Rio T."/>
            <person name="Dalin E."/>
            <person name="Tice H."/>
            <person name="Bruce D."/>
            <person name="Pitluck S."/>
            <person name="Richardson P."/>
        </authorList>
    </citation>
    <scope>NUCLEOTIDE SEQUENCE [LARGE SCALE GENOMIC DNA]</scope>
    <source>
        <strain evidence="12 13">Nor1</strain>
    </source>
</reference>
<dbReference type="Pfam" id="PF03727">
    <property type="entry name" value="Hexokinase_2"/>
    <property type="match status" value="1"/>
</dbReference>
<dbReference type="GO" id="GO:0004340">
    <property type="term" value="F:glucokinase activity"/>
    <property type="evidence" value="ECO:0007669"/>
    <property type="project" value="TreeGrafter"/>
</dbReference>
<dbReference type="RefSeq" id="WP_007288522.1">
    <property type="nucleotide sequence ID" value="NZ_AAWL01000003.1"/>
</dbReference>
<comment type="pathway">
    <text evidence="2">Carbohydrate metabolism.</text>
</comment>
<keyword evidence="8" id="KW-0324">Glycolysis</keyword>
<dbReference type="GO" id="GO:0006096">
    <property type="term" value="P:glycolytic process"/>
    <property type="evidence" value="ECO:0007669"/>
    <property type="project" value="UniProtKB-UniPathway"/>
</dbReference>
<dbReference type="Gene3D" id="3.40.367.20">
    <property type="match status" value="1"/>
</dbReference>
<comment type="catalytic activity">
    <reaction evidence="9">
        <text>D-fructose + ATP = D-fructose 6-phosphate + ADP + H(+)</text>
        <dbReference type="Rhea" id="RHEA:16125"/>
        <dbReference type="ChEBI" id="CHEBI:15378"/>
        <dbReference type="ChEBI" id="CHEBI:30616"/>
        <dbReference type="ChEBI" id="CHEBI:37721"/>
        <dbReference type="ChEBI" id="CHEBI:61527"/>
        <dbReference type="ChEBI" id="CHEBI:456216"/>
        <dbReference type="EC" id="2.7.1.1"/>
    </reaction>
    <physiologicalReaction direction="left-to-right" evidence="9">
        <dbReference type="Rhea" id="RHEA:16126"/>
    </physiologicalReaction>
</comment>
<dbReference type="PANTHER" id="PTHR19443">
    <property type="entry name" value="HEXOKINASE"/>
    <property type="match status" value="1"/>
</dbReference>
<evidence type="ECO:0000256" key="2">
    <source>
        <dbReference type="ARBA" id="ARBA00005007"/>
    </source>
</evidence>
<evidence type="ECO:0000256" key="8">
    <source>
        <dbReference type="ARBA" id="ARBA00023152"/>
    </source>
</evidence>
<comment type="similarity">
    <text evidence="3">Belongs to the hexokinase family.</text>
</comment>
<evidence type="ECO:0000256" key="7">
    <source>
        <dbReference type="ARBA" id="ARBA00022840"/>
    </source>
</evidence>
<keyword evidence="5" id="KW-0547">Nucleotide-binding</keyword>
<evidence type="ECO:0000256" key="3">
    <source>
        <dbReference type="ARBA" id="ARBA00009225"/>
    </source>
</evidence>
<dbReference type="EMBL" id="AAWL01000003">
    <property type="protein sequence ID" value="EAX48274.1"/>
    <property type="molecule type" value="Genomic_DNA"/>
</dbReference>
<dbReference type="GO" id="GO:0008865">
    <property type="term" value="F:fructokinase activity"/>
    <property type="evidence" value="ECO:0007669"/>
    <property type="project" value="TreeGrafter"/>
</dbReference>
<comment type="pathway">
    <text evidence="1">Carbohydrate degradation.</text>
</comment>
<dbReference type="OrthoDB" id="6383434at2"/>
<dbReference type="InterPro" id="IPR043129">
    <property type="entry name" value="ATPase_NBD"/>
</dbReference>
<keyword evidence="7" id="KW-0067">ATP-binding</keyword>
<gene>
    <name evidence="12" type="ORF">TcarDRAFT_2224</name>
</gene>
<dbReference type="GO" id="GO:0005536">
    <property type="term" value="F:D-glucose binding"/>
    <property type="evidence" value="ECO:0007669"/>
    <property type="project" value="InterPro"/>
</dbReference>
<evidence type="ECO:0000256" key="9">
    <source>
        <dbReference type="ARBA" id="ARBA00047905"/>
    </source>
</evidence>
<organism evidence="12 13">
    <name type="scientific">Thermosinus carboxydivorans Nor1</name>
    <dbReference type="NCBI Taxonomy" id="401526"/>
    <lineage>
        <taxon>Bacteria</taxon>
        <taxon>Bacillati</taxon>
        <taxon>Bacillota</taxon>
        <taxon>Negativicutes</taxon>
        <taxon>Selenomonadales</taxon>
        <taxon>Sporomusaceae</taxon>
        <taxon>Thermosinus</taxon>
    </lineage>
</organism>
<dbReference type="GO" id="GO:0006006">
    <property type="term" value="P:glucose metabolic process"/>
    <property type="evidence" value="ECO:0007669"/>
    <property type="project" value="TreeGrafter"/>
</dbReference>
<dbReference type="AlphaFoldDB" id="A1HNB1"/>
<reference evidence="12 13" key="1">
    <citation type="submission" date="2007-01" db="EMBL/GenBank/DDBJ databases">
        <title>Annotation of the draft genome assembly of Thermosinus carboxydivorans Nor1.</title>
        <authorList>
            <consortium name="US DOE Joint Genome Institute (JGI-ORNL)"/>
            <person name="Larimer F."/>
            <person name="Land M."/>
            <person name="Hauser L."/>
        </authorList>
    </citation>
    <scope>NUCLEOTIDE SEQUENCE [LARGE SCALE GENOMIC DNA]</scope>
    <source>
        <strain evidence="12 13">Nor1</strain>
    </source>
</reference>
<evidence type="ECO:0000259" key="10">
    <source>
        <dbReference type="Pfam" id="PF00349"/>
    </source>
</evidence>
<sequence>MSDLTMRLNDVRAAFTLSAGQLARLSRQFADAMDAGLTGRESCLKMLPSFLSRPTGLEQGRFIALDFGGTNIRTLLVDLHGDGRLSVRQTLAASLKDPTAGYDYTAPTVHADELFAFLAAQVATVTAAGSADGLGFTFSYPCRQTGANRAILLHWTKEIATAGVEGKDVGELLGAALARRGLGHLAPAAIINDTVGTLLAAAYQDPWTDIGSICGTGHNTCYLELSPPAAPAPMIINMESGNFDAMPLTPFDAALDAASDKPGQQRLEKMAAGRYLGELVRLAAASLAAASSCFAAPIWQRADALSGPDVALLVADTSRTLTRIEHWLSGRFGLASTLAERAALKEIAALVTARSARLVAATYAGVLLRLQSAGHTRHTIAVDGSLYEKMPGYAAILQAALAELVPDAAGYIRVRLTKNGSGIGAAVAAAMMRKSG</sequence>
<comment type="caution">
    <text evidence="12">The sequence shown here is derived from an EMBL/GenBank/DDBJ whole genome shotgun (WGS) entry which is preliminary data.</text>
</comment>
<proteinExistence type="inferred from homology"/>
<dbReference type="InterPro" id="IPR022673">
    <property type="entry name" value="Hexokinase_C"/>
</dbReference>
<dbReference type="GO" id="GO:0005829">
    <property type="term" value="C:cytosol"/>
    <property type="evidence" value="ECO:0007669"/>
    <property type="project" value="TreeGrafter"/>
</dbReference>
<dbReference type="GO" id="GO:0005524">
    <property type="term" value="F:ATP binding"/>
    <property type="evidence" value="ECO:0007669"/>
    <property type="project" value="UniProtKB-KW"/>
</dbReference>
<dbReference type="UniPathway" id="UPA00109">
    <property type="reaction ID" value="UER00180"/>
</dbReference>
<dbReference type="GO" id="GO:0001678">
    <property type="term" value="P:intracellular glucose homeostasis"/>
    <property type="evidence" value="ECO:0007669"/>
    <property type="project" value="InterPro"/>
</dbReference>
<dbReference type="eggNOG" id="COG5026">
    <property type="taxonomic scope" value="Bacteria"/>
</dbReference>
<accession>A1HNB1</accession>
<dbReference type="Pfam" id="PF00349">
    <property type="entry name" value="Hexokinase_1"/>
    <property type="match status" value="1"/>
</dbReference>
<dbReference type="SUPFAM" id="SSF53067">
    <property type="entry name" value="Actin-like ATPase domain"/>
    <property type="match status" value="2"/>
</dbReference>
<dbReference type="PROSITE" id="PS51748">
    <property type="entry name" value="HEXOKINASE_2"/>
    <property type="match status" value="1"/>
</dbReference>
<keyword evidence="13" id="KW-1185">Reference proteome</keyword>
<evidence type="ECO:0000313" key="12">
    <source>
        <dbReference type="EMBL" id="EAX48274.1"/>
    </source>
</evidence>
<dbReference type="Gene3D" id="3.30.420.40">
    <property type="match status" value="1"/>
</dbReference>
<protein>
    <submittedName>
        <fullName evidence="12">Hexokinase</fullName>
        <ecNumber evidence="12">2.7.1.1</ecNumber>
    </submittedName>
</protein>
<dbReference type="PRINTS" id="PR00475">
    <property type="entry name" value="HEXOKINASE"/>
</dbReference>
<feature type="domain" description="Hexokinase N-terminal" evidence="10">
    <location>
        <begin position="8"/>
        <end position="203"/>
    </location>
</feature>